<accession>A0A1A7GDU5</accession>
<organism evidence="1">
    <name type="scientific">biofilter metagenome</name>
    <dbReference type="NCBI Taxonomy" id="1070537"/>
    <lineage>
        <taxon>unclassified sequences</taxon>
        <taxon>metagenomes</taxon>
        <taxon>ecological metagenomes</taxon>
    </lineage>
</organism>
<name>A0A1A7GDU5_9ZZZZ</name>
<keyword evidence="1" id="KW-0614">Plasmid</keyword>
<proteinExistence type="predicted"/>
<reference evidence="1" key="1">
    <citation type="journal article" date="2016" name="Sci. Rep.">
        <title>Genomics of high molecular weight plasmids isolated from an on-farm biopurification system.</title>
        <authorList>
            <person name="Martini M.C."/>
            <person name="Wibberg D."/>
            <person name="Lozano M."/>
            <person name="Torres Tejerizo G."/>
            <person name="Albicoro F.J."/>
            <person name="Jaenicke S."/>
            <person name="van Elsas J.D."/>
            <person name="Petroni A."/>
            <person name="Garcillan-Barcia M.P."/>
            <person name="de la Cruz F."/>
            <person name="Schluter A."/>
            <person name="Puhler A."/>
            <person name="Pistorio M."/>
            <person name="Lagares A."/>
            <person name="Del Papa M.F."/>
        </authorList>
    </citation>
    <scope>NUCLEOTIDE SEQUENCE</scope>
    <source>
        <plasmid evidence="1">pMC2</plasmid>
    </source>
</reference>
<protein>
    <submittedName>
        <fullName evidence="1">Uncharacterized protein</fullName>
    </submittedName>
</protein>
<sequence length="89" mass="9586">MNENFIKQVIAELIASQESAFGLLTSALCQQLDPSQLREDLSKTIASAKSMPSTPSLTVKFLQAAMAAAEAEKMLQSRPLSEGPHPKRG</sequence>
<evidence type="ECO:0000313" key="1">
    <source>
        <dbReference type="EMBL" id="CVK35507.1"/>
    </source>
</evidence>
<geneLocation type="plasmid" evidence="1">
    <name>pMC2</name>
</geneLocation>
<gene>
    <name evidence="1" type="ORF">MCM2015_pMC2_15</name>
</gene>
<dbReference type="AlphaFoldDB" id="A0A1A7GDU5"/>
<dbReference type="EMBL" id="LT158602">
    <property type="protein sequence ID" value="CVK35507.1"/>
    <property type="molecule type" value="Genomic_DNA"/>
</dbReference>